<evidence type="ECO:0000313" key="2">
    <source>
        <dbReference type="EMBL" id="MEO3988829.1"/>
    </source>
</evidence>
<comment type="caution">
    <text evidence="2">The sequence shown here is derived from an EMBL/GenBank/DDBJ whole genome shotgun (WGS) entry which is preliminary data.</text>
</comment>
<sequence length="131" mass="15425">MKYRNPTIIVICSCISLFFMLKTEFYYRIISFKWINDYAVSVYIDSVSDDKAVSGYPFPYHKKYMDIGLSIYNGRFRWFLNYPCFTTSIAQHKDEAEQDSINAWTILKMDDKKIELGNDGKVISIAHDCQR</sequence>
<keyword evidence="1" id="KW-0812">Transmembrane</keyword>
<name>A0ABV0HE88_9ENTR</name>
<dbReference type="Proteomes" id="UP001444146">
    <property type="component" value="Unassembled WGS sequence"/>
</dbReference>
<dbReference type="EMBL" id="JAYMYY010000001">
    <property type="protein sequence ID" value="MEO3988829.1"/>
    <property type="molecule type" value="Genomic_DNA"/>
</dbReference>
<proteinExistence type="predicted"/>
<dbReference type="RefSeq" id="WP_347793359.1">
    <property type="nucleotide sequence ID" value="NZ_JAYMYY010000001.1"/>
</dbReference>
<accession>A0ABV0HE88</accession>
<feature type="transmembrane region" description="Helical" evidence="1">
    <location>
        <begin position="6"/>
        <end position="27"/>
    </location>
</feature>
<keyword evidence="3" id="KW-1185">Reference proteome</keyword>
<keyword evidence="1" id="KW-1133">Transmembrane helix</keyword>
<reference evidence="2 3" key="1">
    <citation type="submission" date="2024-01" db="EMBL/GenBank/DDBJ databases">
        <title>Pseudocitrobacter sp. Endophytic strain Cyp-38L.</title>
        <authorList>
            <person name="Amer M.A."/>
            <person name="Hamed S.M."/>
        </authorList>
    </citation>
    <scope>NUCLEOTIDE SEQUENCE [LARGE SCALE GENOMIC DNA]</scope>
    <source>
        <strain evidence="2 3">Cyp38S</strain>
    </source>
</reference>
<gene>
    <name evidence="2" type="ORF">VSR74_03190</name>
</gene>
<organism evidence="2 3">
    <name type="scientific">Pseudocitrobacter cyperus</name>
    <dbReference type="NCBI Taxonomy" id="3112843"/>
    <lineage>
        <taxon>Bacteria</taxon>
        <taxon>Pseudomonadati</taxon>
        <taxon>Pseudomonadota</taxon>
        <taxon>Gammaproteobacteria</taxon>
        <taxon>Enterobacterales</taxon>
        <taxon>Enterobacteriaceae</taxon>
        <taxon>Pseudocitrobacter</taxon>
    </lineage>
</organism>
<evidence type="ECO:0000256" key="1">
    <source>
        <dbReference type="SAM" id="Phobius"/>
    </source>
</evidence>
<evidence type="ECO:0000313" key="3">
    <source>
        <dbReference type="Proteomes" id="UP001444146"/>
    </source>
</evidence>
<keyword evidence="1" id="KW-0472">Membrane</keyword>
<protein>
    <submittedName>
        <fullName evidence="2">Uncharacterized protein</fullName>
    </submittedName>
</protein>